<proteinExistence type="predicted"/>
<accession>V4KEL3</accession>
<dbReference type="CDD" id="cd22160">
    <property type="entry name" value="F-box_AtFBL13-like"/>
    <property type="match status" value="1"/>
</dbReference>
<dbReference type="Gene3D" id="3.80.10.10">
    <property type="entry name" value="Ribonuclease Inhibitor"/>
    <property type="match status" value="1"/>
</dbReference>
<evidence type="ECO:0000313" key="3">
    <source>
        <dbReference type="Proteomes" id="UP000030689"/>
    </source>
</evidence>
<dbReference type="Pfam" id="PF00646">
    <property type="entry name" value="F-box"/>
    <property type="match status" value="1"/>
</dbReference>
<dbReference type="OMA" id="SRFVMQG"/>
<dbReference type="KEGG" id="eus:EUTSA_v10009850mg"/>
<dbReference type="Pfam" id="PF24758">
    <property type="entry name" value="LRR_At5g56370"/>
    <property type="match status" value="1"/>
</dbReference>
<gene>
    <name evidence="2" type="ORF">EUTSA_v10009850mg</name>
</gene>
<dbReference type="AlphaFoldDB" id="V4KEL3"/>
<dbReference type="InterPro" id="IPR044997">
    <property type="entry name" value="F-box_plant"/>
</dbReference>
<dbReference type="EMBL" id="KI517683">
    <property type="protein sequence ID" value="ESQ36190.1"/>
    <property type="molecule type" value="Genomic_DNA"/>
</dbReference>
<dbReference type="SUPFAM" id="SSF52047">
    <property type="entry name" value="RNI-like"/>
    <property type="match status" value="1"/>
</dbReference>
<dbReference type="InterPro" id="IPR032675">
    <property type="entry name" value="LRR_dom_sf"/>
</dbReference>
<dbReference type="SUPFAM" id="SSF81383">
    <property type="entry name" value="F-box domain"/>
    <property type="match status" value="1"/>
</dbReference>
<reference evidence="2 3" key="1">
    <citation type="journal article" date="2013" name="Front. Plant Sci.">
        <title>The Reference Genome of the Halophytic Plant Eutrema salsugineum.</title>
        <authorList>
            <person name="Yang R."/>
            <person name="Jarvis D.E."/>
            <person name="Chen H."/>
            <person name="Beilstein M.A."/>
            <person name="Grimwood J."/>
            <person name="Jenkins J."/>
            <person name="Shu S."/>
            <person name="Prochnik S."/>
            <person name="Xin M."/>
            <person name="Ma C."/>
            <person name="Schmutz J."/>
            <person name="Wing R.A."/>
            <person name="Mitchell-Olds T."/>
            <person name="Schumaker K.S."/>
            <person name="Wang X."/>
        </authorList>
    </citation>
    <scope>NUCLEOTIDE SEQUENCE [LARGE SCALE GENOMIC DNA]</scope>
</reference>
<dbReference type="InterPro" id="IPR053781">
    <property type="entry name" value="F-box_AtFBL13-like"/>
</dbReference>
<sequence length="445" mass="51708">MRVDQVDRISKLPDHVLLKILGELCTEEAVQTSILSKRWEGVWKQMPFLNFDMRKTIEFEKSDLADRSHDHIAQLITKVINNHDGYLDCCKIKHFSIQSKDGTVETWIRTLTHVKHTKYLALFNIRSRRWRPGHVLYLSPNTFSHPALISLFLFRYDLEFAHAFNNCHNLITLRLEKICAEVGVFNTILASCPSLKWLVLDITWFSERGCLKIHNNNLKLLHLACTYIDCIDVSAPLLEIFSINCTFVTRDNFLLAAPRILEFSKNSWVAAEYMPHISYNISCYAQGNQSSGHEYTVRSYAYYLRCFTSFAVNVDLMNQKEVYMLKEVLDAWGGDVRKLEIFFKHNNVCKEEGESSNDGAPKKKGEYFNLKADIRVKEVWMYNFNGLNKGELWLASRFVMQGTMLKKLMIKTSSIYANNKLEIKVAMDKLMELPKGNEELSIEFY</sequence>
<keyword evidence="3" id="KW-1185">Reference proteome</keyword>
<evidence type="ECO:0000313" key="2">
    <source>
        <dbReference type="EMBL" id="ESQ36190.1"/>
    </source>
</evidence>
<evidence type="ECO:0000259" key="1">
    <source>
        <dbReference type="PROSITE" id="PS50181"/>
    </source>
</evidence>
<dbReference type="Proteomes" id="UP000030689">
    <property type="component" value="Unassembled WGS sequence"/>
</dbReference>
<feature type="domain" description="F-box" evidence="1">
    <location>
        <begin position="6"/>
        <end position="56"/>
    </location>
</feature>
<name>V4KEL3_EUTSA</name>
<dbReference type="InterPro" id="IPR036047">
    <property type="entry name" value="F-box-like_dom_sf"/>
</dbReference>
<dbReference type="InterPro" id="IPR001810">
    <property type="entry name" value="F-box_dom"/>
</dbReference>
<dbReference type="InterPro" id="IPR055411">
    <property type="entry name" value="LRR_FXL15/At3g58940/PEG3-like"/>
</dbReference>
<organism evidence="2 3">
    <name type="scientific">Eutrema salsugineum</name>
    <name type="common">Saltwater cress</name>
    <name type="synonym">Sisymbrium salsugineum</name>
    <dbReference type="NCBI Taxonomy" id="72664"/>
    <lineage>
        <taxon>Eukaryota</taxon>
        <taxon>Viridiplantae</taxon>
        <taxon>Streptophyta</taxon>
        <taxon>Embryophyta</taxon>
        <taxon>Tracheophyta</taxon>
        <taxon>Spermatophyta</taxon>
        <taxon>Magnoliopsida</taxon>
        <taxon>eudicotyledons</taxon>
        <taxon>Gunneridae</taxon>
        <taxon>Pentapetalae</taxon>
        <taxon>rosids</taxon>
        <taxon>malvids</taxon>
        <taxon>Brassicales</taxon>
        <taxon>Brassicaceae</taxon>
        <taxon>Eutremeae</taxon>
        <taxon>Eutrema</taxon>
    </lineage>
</organism>
<dbReference type="PROSITE" id="PS50181">
    <property type="entry name" value="FBOX"/>
    <property type="match status" value="1"/>
</dbReference>
<dbReference type="OrthoDB" id="586691at2759"/>
<dbReference type="Gramene" id="ESQ36190">
    <property type="protein sequence ID" value="ESQ36190"/>
    <property type="gene ID" value="EUTSA_v10009850mg"/>
</dbReference>
<protein>
    <recommendedName>
        <fullName evidence="1">F-box domain-containing protein</fullName>
    </recommendedName>
</protein>
<dbReference type="PANTHER" id="PTHR32153">
    <property type="entry name" value="OJ000223_09.16 PROTEIN"/>
    <property type="match status" value="1"/>
</dbReference>